<keyword evidence="2" id="KW-1185">Reference proteome</keyword>
<dbReference type="InterPro" id="IPR011990">
    <property type="entry name" value="TPR-like_helical_dom_sf"/>
</dbReference>
<evidence type="ECO:0000313" key="2">
    <source>
        <dbReference type="Proteomes" id="UP000243197"/>
    </source>
</evidence>
<dbReference type="KEGG" id="ise:JBKA6_0059"/>
<dbReference type="SUPFAM" id="SSF69360">
    <property type="entry name" value="Cell wall binding repeat"/>
    <property type="match status" value="1"/>
</dbReference>
<reference evidence="1 2" key="1">
    <citation type="submission" date="2014-03" db="EMBL/GenBank/DDBJ databases">
        <title>complete genome sequence of Flavobacteriaceae bacterium JBKA-6.</title>
        <authorList>
            <person name="Takano T."/>
            <person name="Nakamura Y."/>
            <person name="Takuma S."/>
            <person name="Yasuike M."/>
            <person name="Matsuyama T."/>
            <person name="Sakai T."/>
            <person name="Fujiwara A."/>
            <person name="Kimoto K."/>
            <person name="Fukuda Y."/>
            <person name="Kondo H."/>
            <person name="Hirono I."/>
            <person name="Nakayasu C."/>
        </authorList>
    </citation>
    <scope>NUCLEOTIDE SEQUENCE [LARGE SCALE GENOMIC DNA]</scope>
    <source>
        <strain evidence="1 2">JBKA-6</strain>
    </source>
</reference>
<gene>
    <name evidence="1" type="ORF">JBKA6_0059</name>
</gene>
<organism evidence="1 2">
    <name type="scientific">Ichthyobacterium seriolicida</name>
    <dbReference type="NCBI Taxonomy" id="242600"/>
    <lineage>
        <taxon>Bacteria</taxon>
        <taxon>Pseudomonadati</taxon>
        <taxon>Bacteroidota</taxon>
        <taxon>Flavobacteriia</taxon>
        <taxon>Flavobacteriales</taxon>
        <taxon>Ichthyobacteriaceae</taxon>
        <taxon>Ichthyobacterium</taxon>
    </lineage>
</organism>
<dbReference type="EMBL" id="AP014564">
    <property type="protein sequence ID" value="BAV94072.1"/>
    <property type="molecule type" value="Genomic_DNA"/>
</dbReference>
<name>A0A1J1E969_9FLAO</name>
<evidence type="ECO:0008006" key="3">
    <source>
        <dbReference type="Google" id="ProtNLM"/>
    </source>
</evidence>
<dbReference type="AlphaFoldDB" id="A0A1J1E969"/>
<dbReference type="Pfam" id="PF14903">
    <property type="entry name" value="WG_beta_rep"/>
    <property type="match status" value="8"/>
</dbReference>
<sequence length="670" mass="78132">MYDYFKAKNIFTELLPSKAAGSSYGLGIIFKRNDNPFYDLEEAYTYGRRALREYSNSFEEQLKELDDLEIGILELKRLNDDIETLLFSKLSDNSSLEELGKFKERFPKSKHKKKLDNLMSNILYETVEKENTISAYRDFYRLYPNSKWAKQAKDIYEDKLYYHKTKSGDILSYRDFVLTYPENKWIAKAQEEIFRLAIKTNNEKNYIKFLKKFPYLPQSEIAWAKVESFRIKNFNNKEIIDSFINTYPNYPKKQELLDKRSMIDIDFFPLLEDGKYGFINDIGVVSVAPVYYFARNFSEELALVANETHVGYIDKKGKTVIPFNFNNGSDFKNGLAVVDIDGKSGVINRFGEFIIPCNYDKIEIGDSFLLVREEKKYSFFKHDGTRFTQKVFDVASVFIKGLSIAKIGNYFGVLNEKLGVLIPFTYDSIERISPELFKMKKNGKWSLFNDKGMIISKKYKYIGALSEEYIMVENRGKYGFLNTKGDEVIRASLRVFKDHRRTANFKNGYSKFFYKDKYGIINKKGKQVIPNKYVDIKIGENGLFACRLKNYGFINSKNRLILKHIYQDADTFKDGMTVVKYNGKYGVINEKGKNIIPFKYSVLKSFVKSFFIAFNDNVKKGLIDTDDKVLVPMEYSKIELLKNNIAKLTKASGDIHYFNLITKSFLYPIR</sequence>
<dbReference type="PANTHER" id="PTHR37841">
    <property type="entry name" value="GLR2918 PROTEIN"/>
    <property type="match status" value="1"/>
</dbReference>
<protein>
    <recommendedName>
        <fullName evidence="3">WG repeat-containing protein</fullName>
    </recommendedName>
</protein>
<proteinExistence type="predicted"/>
<dbReference type="Proteomes" id="UP000243197">
    <property type="component" value="Chromosome"/>
</dbReference>
<dbReference type="Gene3D" id="1.25.40.10">
    <property type="entry name" value="Tetratricopeptide repeat domain"/>
    <property type="match status" value="1"/>
</dbReference>
<evidence type="ECO:0000313" key="1">
    <source>
        <dbReference type="EMBL" id="BAV94072.1"/>
    </source>
</evidence>
<accession>A0A1J1E969</accession>
<dbReference type="InterPro" id="IPR032774">
    <property type="entry name" value="WG_beta_rep"/>
</dbReference>
<dbReference type="PANTHER" id="PTHR37841:SF1">
    <property type="entry name" value="DUF3298 DOMAIN-CONTAINING PROTEIN"/>
    <property type="match status" value="1"/>
</dbReference>